<protein>
    <submittedName>
        <fullName evidence="2">Uncharacterized protein</fullName>
    </submittedName>
</protein>
<organism evidence="2 3">
    <name type="scientific">Hibiscus sabdariffa</name>
    <name type="common">roselle</name>
    <dbReference type="NCBI Taxonomy" id="183260"/>
    <lineage>
        <taxon>Eukaryota</taxon>
        <taxon>Viridiplantae</taxon>
        <taxon>Streptophyta</taxon>
        <taxon>Embryophyta</taxon>
        <taxon>Tracheophyta</taxon>
        <taxon>Spermatophyta</taxon>
        <taxon>Magnoliopsida</taxon>
        <taxon>eudicotyledons</taxon>
        <taxon>Gunneridae</taxon>
        <taxon>Pentapetalae</taxon>
        <taxon>rosids</taxon>
        <taxon>malvids</taxon>
        <taxon>Malvales</taxon>
        <taxon>Malvaceae</taxon>
        <taxon>Malvoideae</taxon>
        <taxon>Hibiscus</taxon>
    </lineage>
</organism>
<gene>
    <name evidence="2" type="ORF">V6N11_043904</name>
</gene>
<evidence type="ECO:0000313" key="3">
    <source>
        <dbReference type="Proteomes" id="UP001396334"/>
    </source>
</evidence>
<name>A0ABR2REC6_9ROSI</name>
<evidence type="ECO:0000256" key="1">
    <source>
        <dbReference type="SAM" id="MobiDB-lite"/>
    </source>
</evidence>
<proteinExistence type="predicted"/>
<keyword evidence="3" id="KW-1185">Reference proteome</keyword>
<accession>A0ABR2REC6</accession>
<comment type="caution">
    <text evidence="2">The sequence shown here is derived from an EMBL/GenBank/DDBJ whole genome shotgun (WGS) entry which is preliminary data.</text>
</comment>
<sequence length="151" mass="15963">MVAGCGWRQLLVSTVFAEAPPSPTTSSTVVSVELPVHLTPMATCDAYPNSPNMTTPTVSPVQNDLPPQSLVDNDSSSPPLDPCTSHGVTSSPSHTFTIAGFGKDPTAQIEPIGSPLDSPWAHADHMLASLPVQLFISCVQTMRHFDVRSTP</sequence>
<dbReference type="Proteomes" id="UP001396334">
    <property type="component" value="Unassembled WGS sequence"/>
</dbReference>
<evidence type="ECO:0000313" key="2">
    <source>
        <dbReference type="EMBL" id="KAK9011047.1"/>
    </source>
</evidence>
<reference evidence="2 3" key="1">
    <citation type="journal article" date="2024" name="G3 (Bethesda)">
        <title>Genome assembly of Hibiscus sabdariffa L. provides insights into metabolisms of medicinal natural products.</title>
        <authorList>
            <person name="Kim T."/>
        </authorList>
    </citation>
    <scope>NUCLEOTIDE SEQUENCE [LARGE SCALE GENOMIC DNA]</scope>
    <source>
        <strain evidence="2">TK-2024</strain>
        <tissue evidence="2">Old leaves</tissue>
    </source>
</reference>
<feature type="region of interest" description="Disordered" evidence="1">
    <location>
        <begin position="49"/>
        <end position="91"/>
    </location>
</feature>
<dbReference type="EMBL" id="JBBPBN010000023">
    <property type="protein sequence ID" value="KAK9011047.1"/>
    <property type="molecule type" value="Genomic_DNA"/>
</dbReference>
<feature type="compositionally biased region" description="Polar residues" evidence="1">
    <location>
        <begin position="49"/>
        <end position="78"/>
    </location>
</feature>